<reference evidence="2 3" key="1">
    <citation type="journal article" date="2021" name="Nat. Plants">
        <title>The Taxus genome provides insights into paclitaxel biosynthesis.</title>
        <authorList>
            <person name="Xiong X."/>
            <person name="Gou J."/>
            <person name="Liao Q."/>
            <person name="Li Y."/>
            <person name="Zhou Q."/>
            <person name="Bi G."/>
            <person name="Li C."/>
            <person name="Du R."/>
            <person name="Wang X."/>
            <person name="Sun T."/>
            <person name="Guo L."/>
            <person name="Liang H."/>
            <person name="Lu P."/>
            <person name="Wu Y."/>
            <person name="Zhang Z."/>
            <person name="Ro D.K."/>
            <person name="Shang Y."/>
            <person name="Huang S."/>
            <person name="Yan J."/>
        </authorList>
    </citation>
    <scope>NUCLEOTIDE SEQUENCE [LARGE SCALE GENOMIC DNA]</scope>
    <source>
        <strain evidence="2">Ta-2019</strain>
    </source>
</reference>
<feature type="non-terminal residue" evidence="2">
    <location>
        <position position="1"/>
    </location>
</feature>
<dbReference type="Proteomes" id="UP000824469">
    <property type="component" value="Unassembled WGS sequence"/>
</dbReference>
<gene>
    <name evidence="2" type="ORF">KI387_005682</name>
</gene>
<organism evidence="2 3">
    <name type="scientific">Taxus chinensis</name>
    <name type="common">Chinese yew</name>
    <name type="synonym">Taxus wallichiana var. chinensis</name>
    <dbReference type="NCBI Taxonomy" id="29808"/>
    <lineage>
        <taxon>Eukaryota</taxon>
        <taxon>Viridiplantae</taxon>
        <taxon>Streptophyta</taxon>
        <taxon>Embryophyta</taxon>
        <taxon>Tracheophyta</taxon>
        <taxon>Spermatophyta</taxon>
        <taxon>Pinopsida</taxon>
        <taxon>Pinidae</taxon>
        <taxon>Conifers II</taxon>
        <taxon>Cupressales</taxon>
        <taxon>Taxaceae</taxon>
        <taxon>Taxus</taxon>
    </lineage>
</organism>
<protein>
    <submittedName>
        <fullName evidence="2">Uncharacterized protein</fullName>
    </submittedName>
</protein>
<proteinExistence type="predicted"/>
<evidence type="ECO:0000313" key="2">
    <source>
        <dbReference type="EMBL" id="KAH9325504.1"/>
    </source>
</evidence>
<dbReference type="EMBL" id="JAHRHJ020000002">
    <property type="protein sequence ID" value="KAH9325504.1"/>
    <property type="molecule type" value="Genomic_DNA"/>
</dbReference>
<name>A0AA38LIH4_TAXCH</name>
<sequence>GEWYAIGVSSNGSELNEPYGREAVMNSKFEHHFNDLGGPVSSCFSSGMSHSHIGGSGVKDGRRLVDDMEG</sequence>
<evidence type="ECO:0000256" key="1">
    <source>
        <dbReference type="SAM" id="MobiDB-lite"/>
    </source>
</evidence>
<comment type="caution">
    <text evidence="2">The sequence shown here is derived from an EMBL/GenBank/DDBJ whole genome shotgun (WGS) entry which is preliminary data.</text>
</comment>
<keyword evidence="3" id="KW-1185">Reference proteome</keyword>
<accession>A0AA38LIH4</accession>
<feature type="region of interest" description="Disordered" evidence="1">
    <location>
        <begin position="49"/>
        <end position="70"/>
    </location>
</feature>
<feature type="non-terminal residue" evidence="2">
    <location>
        <position position="70"/>
    </location>
</feature>
<evidence type="ECO:0000313" key="3">
    <source>
        <dbReference type="Proteomes" id="UP000824469"/>
    </source>
</evidence>
<feature type="compositionally biased region" description="Basic and acidic residues" evidence="1">
    <location>
        <begin position="59"/>
        <end position="70"/>
    </location>
</feature>
<dbReference type="AlphaFoldDB" id="A0AA38LIH4"/>